<comment type="cofactor">
    <cofactor evidence="7">
        <name>Mg(2+)</name>
        <dbReference type="ChEBI" id="CHEBI:18420"/>
    </cofactor>
    <text evidence="7">Binds 1 Mg(2+) ion per subunit.</text>
</comment>
<feature type="binding site" evidence="7">
    <location>
        <position position="32"/>
    </location>
    <ligand>
        <name>substrate</name>
    </ligand>
</feature>
<evidence type="ECO:0000256" key="3">
    <source>
        <dbReference type="ARBA" id="ARBA00022741"/>
    </source>
</evidence>
<dbReference type="GO" id="GO:0008652">
    <property type="term" value="P:amino acid biosynthetic process"/>
    <property type="evidence" value="ECO:0007669"/>
    <property type="project" value="UniProtKB-KW"/>
</dbReference>
<evidence type="ECO:0000313" key="9">
    <source>
        <dbReference type="Proteomes" id="UP000280935"/>
    </source>
</evidence>
<comment type="caution">
    <text evidence="8">The sequence shown here is derived from an EMBL/GenBank/DDBJ whole genome shotgun (WGS) entry which is preliminary data.</text>
</comment>
<comment type="similarity">
    <text evidence="7">Belongs to the shikimate kinase family.</text>
</comment>
<dbReference type="InterPro" id="IPR027417">
    <property type="entry name" value="P-loop_NTPase"/>
</dbReference>
<feature type="binding site" evidence="7">
    <location>
        <position position="56"/>
    </location>
    <ligand>
        <name>substrate</name>
    </ligand>
</feature>
<organism evidence="8 9">
    <name type="scientific">Arachnia propionica</name>
    <dbReference type="NCBI Taxonomy" id="1750"/>
    <lineage>
        <taxon>Bacteria</taxon>
        <taxon>Bacillati</taxon>
        <taxon>Actinomycetota</taxon>
        <taxon>Actinomycetes</taxon>
        <taxon>Propionibacteriales</taxon>
        <taxon>Propionibacteriaceae</taxon>
        <taxon>Arachnia</taxon>
    </lineage>
</organism>
<comment type="subcellular location">
    <subcellularLocation>
        <location evidence="7">Cytoplasm</location>
    </subcellularLocation>
</comment>
<dbReference type="GO" id="GO:0000287">
    <property type="term" value="F:magnesium ion binding"/>
    <property type="evidence" value="ECO:0007669"/>
    <property type="project" value="UniProtKB-UniRule"/>
</dbReference>
<sequence>MTVVLVGAPGAGKSTVGQALAGLLGCGFVDVDTRIEEVVGKSLGEIFADEGEECFRELEERASRELLELGGIVALGSGAVVNPRIREALTGHDVIWLEVSVAQATRRLGLNTAGAPVLGNIRARLIEQLRQRAPHYAAVASTRVVTDDRRPEDIAEELAATRRTA</sequence>
<comment type="function">
    <text evidence="7">Catalyzes the specific phosphorylation of the 3-hydroxyl group of shikimic acid using ATP as a cosubstrate.</text>
</comment>
<protein>
    <recommendedName>
        <fullName evidence="7">Shikimate kinase</fullName>
        <shortName evidence="7">SK</shortName>
        <ecNumber evidence="7">2.7.1.71</ecNumber>
    </recommendedName>
</protein>
<dbReference type="RefSeq" id="WP_125226803.1">
    <property type="nucleotide sequence ID" value="NZ_RQYT01000002.1"/>
</dbReference>
<evidence type="ECO:0000256" key="4">
    <source>
        <dbReference type="ARBA" id="ARBA00022777"/>
    </source>
</evidence>
<dbReference type="InterPro" id="IPR031322">
    <property type="entry name" value="Shikimate/glucono_kinase"/>
</dbReference>
<keyword evidence="7" id="KW-0460">Magnesium</keyword>
<feature type="binding site" evidence="7">
    <location>
        <position position="132"/>
    </location>
    <ligand>
        <name>substrate</name>
    </ligand>
</feature>
<comment type="subunit">
    <text evidence="7">Monomer.</text>
</comment>
<keyword evidence="3 7" id="KW-0547">Nucleotide-binding</keyword>
<dbReference type="EMBL" id="RQYT01000002">
    <property type="protein sequence ID" value="RRD51211.1"/>
    <property type="molecule type" value="Genomic_DNA"/>
</dbReference>
<feature type="binding site" evidence="7">
    <location>
        <begin position="10"/>
        <end position="15"/>
    </location>
    <ligand>
        <name>ATP</name>
        <dbReference type="ChEBI" id="CHEBI:30616"/>
    </ligand>
</feature>
<dbReference type="GO" id="GO:0005524">
    <property type="term" value="F:ATP binding"/>
    <property type="evidence" value="ECO:0007669"/>
    <property type="project" value="UniProtKB-UniRule"/>
</dbReference>
<name>A0A3P1WY96_9ACTN</name>
<dbReference type="PANTHER" id="PTHR21087:SF16">
    <property type="entry name" value="SHIKIMATE KINASE 1, CHLOROPLASTIC"/>
    <property type="match status" value="1"/>
</dbReference>
<keyword evidence="6 7" id="KW-0057">Aromatic amino acid biosynthesis</keyword>
<dbReference type="GO" id="GO:0009073">
    <property type="term" value="P:aromatic amino acid family biosynthetic process"/>
    <property type="evidence" value="ECO:0007669"/>
    <property type="project" value="UniProtKB-KW"/>
</dbReference>
<dbReference type="GO" id="GO:0004765">
    <property type="term" value="F:shikimate kinase activity"/>
    <property type="evidence" value="ECO:0007669"/>
    <property type="project" value="UniProtKB-UniRule"/>
</dbReference>
<feature type="binding site" evidence="7">
    <location>
        <position position="14"/>
    </location>
    <ligand>
        <name>Mg(2+)</name>
        <dbReference type="ChEBI" id="CHEBI:18420"/>
    </ligand>
</feature>
<dbReference type="Gene3D" id="3.40.50.300">
    <property type="entry name" value="P-loop containing nucleotide triphosphate hydrolases"/>
    <property type="match status" value="1"/>
</dbReference>
<comment type="catalytic activity">
    <reaction evidence="7">
        <text>shikimate + ATP = 3-phosphoshikimate + ADP + H(+)</text>
        <dbReference type="Rhea" id="RHEA:13121"/>
        <dbReference type="ChEBI" id="CHEBI:15378"/>
        <dbReference type="ChEBI" id="CHEBI:30616"/>
        <dbReference type="ChEBI" id="CHEBI:36208"/>
        <dbReference type="ChEBI" id="CHEBI:145989"/>
        <dbReference type="ChEBI" id="CHEBI:456216"/>
        <dbReference type="EC" id="2.7.1.71"/>
    </reaction>
</comment>
<dbReference type="EC" id="2.7.1.71" evidence="7"/>
<keyword evidence="4 7" id="KW-0418">Kinase</keyword>
<keyword evidence="5 7" id="KW-0067">ATP-binding</keyword>
<comment type="pathway">
    <text evidence="7">Metabolic intermediate biosynthesis; chorismate biosynthesis; chorismate from D-erythrose 4-phosphate and phosphoenolpyruvate: step 5/7.</text>
</comment>
<evidence type="ECO:0000256" key="1">
    <source>
        <dbReference type="ARBA" id="ARBA00022605"/>
    </source>
</evidence>
<evidence type="ECO:0000256" key="2">
    <source>
        <dbReference type="ARBA" id="ARBA00022679"/>
    </source>
</evidence>
<proteinExistence type="inferred from homology"/>
<keyword evidence="2 7" id="KW-0808">Transferase</keyword>
<dbReference type="OrthoDB" id="9800332at2"/>
<dbReference type="GO" id="GO:0005829">
    <property type="term" value="C:cytosol"/>
    <property type="evidence" value="ECO:0007669"/>
    <property type="project" value="TreeGrafter"/>
</dbReference>
<keyword evidence="1 7" id="KW-0028">Amino-acid biosynthesis</keyword>
<feature type="binding site" evidence="7">
    <location>
        <position position="149"/>
    </location>
    <ligand>
        <name>ATP</name>
        <dbReference type="ChEBI" id="CHEBI:30616"/>
    </ligand>
</feature>
<comment type="caution">
    <text evidence="7">Lacks conserved residue(s) required for the propagation of feature annotation.</text>
</comment>
<dbReference type="PANTHER" id="PTHR21087">
    <property type="entry name" value="SHIKIMATE KINASE"/>
    <property type="match status" value="1"/>
</dbReference>
<dbReference type="Proteomes" id="UP000280935">
    <property type="component" value="Unassembled WGS sequence"/>
</dbReference>
<dbReference type="InterPro" id="IPR000623">
    <property type="entry name" value="Shikimate_kinase/TSH1"/>
</dbReference>
<reference evidence="8 9" key="1">
    <citation type="submission" date="2018-11" db="EMBL/GenBank/DDBJ databases">
        <title>Genomes From Bacteria Associated with the Canine Oral Cavity: a Test Case for Automated Genome-Based Taxonomic Assignment.</title>
        <authorList>
            <person name="Coil D.A."/>
            <person name="Jospin G."/>
            <person name="Darling A.E."/>
            <person name="Wallis C."/>
            <person name="Davis I.J."/>
            <person name="Harris S."/>
            <person name="Eisen J.A."/>
            <person name="Holcombe L.J."/>
            <person name="O'Flynn C."/>
        </authorList>
    </citation>
    <scope>NUCLEOTIDE SEQUENCE [LARGE SCALE GENOMIC DNA]</scope>
    <source>
        <strain evidence="8 9">OH2822_COT-296</strain>
    </source>
</reference>
<evidence type="ECO:0000256" key="6">
    <source>
        <dbReference type="ARBA" id="ARBA00023141"/>
    </source>
</evidence>
<keyword evidence="7" id="KW-0963">Cytoplasm</keyword>
<dbReference type="HAMAP" id="MF_00109">
    <property type="entry name" value="Shikimate_kinase"/>
    <property type="match status" value="1"/>
</dbReference>
<gene>
    <name evidence="7" type="primary">aroK</name>
    <name evidence="8" type="ORF">EII35_02095</name>
</gene>
<evidence type="ECO:0000256" key="7">
    <source>
        <dbReference type="HAMAP-Rule" id="MF_00109"/>
    </source>
</evidence>
<accession>A0A3P1WY96</accession>
<dbReference type="SUPFAM" id="SSF52540">
    <property type="entry name" value="P-loop containing nucleoside triphosphate hydrolases"/>
    <property type="match status" value="1"/>
</dbReference>
<keyword evidence="7" id="KW-0479">Metal-binding</keyword>
<dbReference type="PRINTS" id="PR01100">
    <property type="entry name" value="SHIKIMTKNASE"/>
</dbReference>
<dbReference type="GO" id="GO:0009423">
    <property type="term" value="P:chorismate biosynthetic process"/>
    <property type="evidence" value="ECO:0007669"/>
    <property type="project" value="UniProtKB-UniRule"/>
</dbReference>
<dbReference type="AlphaFoldDB" id="A0A3P1WY96"/>
<dbReference type="Pfam" id="PF01202">
    <property type="entry name" value="SKI"/>
    <property type="match status" value="1"/>
</dbReference>
<dbReference type="CDD" id="cd00464">
    <property type="entry name" value="SK"/>
    <property type="match status" value="1"/>
</dbReference>
<dbReference type="UniPathway" id="UPA00053">
    <property type="reaction ID" value="UER00088"/>
</dbReference>
<evidence type="ECO:0000256" key="5">
    <source>
        <dbReference type="ARBA" id="ARBA00022840"/>
    </source>
</evidence>
<evidence type="ECO:0000313" key="8">
    <source>
        <dbReference type="EMBL" id="RRD51211.1"/>
    </source>
</evidence>